<reference evidence="2 3" key="1">
    <citation type="submission" date="2020-08" db="EMBL/GenBank/DDBJ databases">
        <title>Genomic Encyclopedia of Type Strains, Phase IV (KMG-V): Genome sequencing to study the core and pangenomes of soil and plant-associated prokaryotes.</title>
        <authorList>
            <person name="Whitman W."/>
        </authorList>
    </citation>
    <scope>NUCLEOTIDE SEQUENCE [LARGE SCALE GENOMIC DNA]</scope>
    <source>
        <strain evidence="2 3">X5P3</strain>
    </source>
</reference>
<dbReference type="EMBL" id="JACHIO010000032">
    <property type="protein sequence ID" value="MBB5066670.1"/>
    <property type="molecule type" value="Genomic_DNA"/>
</dbReference>
<keyword evidence="2" id="KW-0378">Hydrolase</keyword>
<evidence type="ECO:0000259" key="1">
    <source>
        <dbReference type="Pfam" id="PF05685"/>
    </source>
</evidence>
<sequence length="198" mass="22257">MNLALPEFELPVYLHFGHPVTDEELTRFCAKNELLRVERDATGDLIVMSPTGSDTSSKNAYLNYQLTKWSEETSSGISFDSNGGFTLPDSSVRAADVAWISWQRWNALTERERQGFARICPQFVIELRSSSDRLADLQQKMRLWLANGCELAWLVDPSRKVVEIYRPGQEAEILEGGSVVDGDSPVEGFVLELGKIWA</sequence>
<dbReference type="AlphaFoldDB" id="A0A7W7ZV42"/>
<dbReference type="CDD" id="cd06260">
    <property type="entry name" value="DUF820-like"/>
    <property type="match status" value="1"/>
</dbReference>
<dbReference type="InterPro" id="IPR011335">
    <property type="entry name" value="Restrct_endonuc-II-like"/>
</dbReference>
<dbReference type="PANTHER" id="PTHR34107:SF7">
    <property type="entry name" value="SLR2092 PROTEIN"/>
    <property type="match status" value="1"/>
</dbReference>
<proteinExistence type="predicted"/>
<protein>
    <submittedName>
        <fullName evidence="2">Uma2 family endonuclease</fullName>
    </submittedName>
</protein>
<organism evidence="2 3">
    <name type="scientific">Granulicella mallensis</name>
    <dbReference type="NCBI Taxonomy" id="940614"/>
    <lineage>
        <taxon>Bacteria</taxon>
        <taxon>Pseudomonadati</taxon>
        <taxon>Acidobacteriota</taxon>
        <taxon>Terriglobia</taxon>
        <taxon>Terriglobales</taxon>
        <taxon>Acidobacteriaceae</taxon>
        <taxon>Granulicella</taxon>
    </lineage>
</organism>
<dbReference type="InterPro" id="IPR012296">
    <property type="entry name" value="Nuclease_put_TT1808"/>
</dbReference>
<keyword evidence="2" id="KW-0540">Nuclease</keyword>
<gene>
    <name evidence="2" type="ORF">HDF15_005053</name>
</gene>
<name>A0A7W7ZV42_9BACT</name>
<dbReference type="SUPFAM" id="SSF52980">
    <property type="entry name" value="Restriction endonuclease-like"/>
    <property type="match status" value="1"/>
</dbReference>
<keyword evidence="2" id="KW-0255">Endonuclease</keyword>
<comment type="caution">
    <text evidence="2">The sequence shown here is derived from an EMBL/GenBank/DDBJ whole genome shotgun (WGS) entry which is preliminary data.</text>
</comment>
<dbReference type="Pfam" id="PF05685">
    <property type="entry name" value="Uma2"/>
    <property type="match status" value="1"/>
</dbReference>
<dbReference type="Gene3D" id="3.90.1570.10">
    <property type="entry name" value="tt1808, chain A"/>
    <property type="match status" value="1"/>
</dbReference>
<dbReference type="Proteomes" id="UP000584867">
    <property type="component" value="Unassembled WGS sequence"/>
</dbReference>
<dbReference type="PANTHER" id="PTHR34107">
    <property type="entry name" value="SLL0198 PROTEIN-RELATED"/>
    <property type="match status" value="1"/>
</dbReference>
<dbReference type="GO" id="GO:0004519">
    <property type="term" value="F:endonuclease activity"/>
    <property type="evidence" value="ECO:0007669"/>
    <property type="project" value="UniProtKB-KW"/>
</dbReference>
<dbReference type="RefSeq" id="WP_184260640.1">
    <property type="nucleotide sequence ID" value="NZ_JACHIO010000032.1"/>
</dbReference>
<accession>A0A7W7ZV42</accession>
<dbReference type="InterPro" id="IPR008538">
    <property type="entry name" value="Uma2"/>
</dbReference>
<evidence type="ECO:0000313" key="2">
    <source>
        <dbReference type="EMBL" id="MBB5066670.1"/>
    </source>
</evidence>
<evidence type="ECO:0000313" key="3">
    <source>
        <dbReference type="Proteomes" id="UP000584867"/>
    </source>
</evidence>
<feature type="domain" description="Putative restriction endonuclease" evidence="1">
    <location>
        <begin position="23"/>
        <end position="192"/>
    </location>
</feature>